<dbReference type="InterPro" id="IPR012337">
    <property type="entry name" value="RNaseH-like_sf"/>
</dbReference>
<dbReference type="InterPro" id="IPR048020">
    <property type="entry name" value="Transpos_IS3"/>
</dbReference>
<dbReference type="Pfam" id="PF13276">
    <property type="entry name" value="HTH_21"/>
    <property type="match status" value="1"/>
</dbReference>
<dbReference type="AlphaFoldDB" id="A0A1H9E4A9"/>
<dbReference type="Pfam" id="PF00665">
    <property type="entry name" value="rve"/>
    <property type="match status" value="1"/>
</dbReference>
<dbReference type="GO" id="GO:0003676">
    <property type="term" value="F:nucleic acid binding"/>
    <property type="evidence" value="ECO:0007669"/>
    <property type="project" value="InterPro"/>
</dbReference>
<dbReference type="NCBIfam" id="NF033516">
    <property type="entry name" value="transpos_IS3"/>
    <property type="match status" value="1"/>
</dbReference>
<dbReference type="Gene3D" id="3.30.420.10">
    <property type="entry name" value="Ribonuclease H-like superfamily/Ribonuclease H"/>
    <property type="match status" value="1"/>
</dbReference>
<reference evidence="2 3" key="1">
    <citation type="submission" date="2016-10" db="EMBL/GenBank/DDBJ databases">
        <authorList>
            <person name="de Groot N.N."/>
        </authorList>
    </citation>
    <scope>NUCLEOTIDE SEQUENCE [LARGE SCALE GENOMIC DNA]</scope>
    <source>
        <strain evidence="2 3">Nm9</strain>
    </source>
</reference>
<dbReference type="PANTHER" id="PTHR46889:SF4">
    <property type="entry name" value="TRANSPOSASE INSO FOR INSERTION SEQUENCE ELEMENT IS911B-RELATED"/>
    <property type="match status" value="1"/>
</dbReference>
<feature type="domain" description="Integrase catalytic" evidence="1">
    <location>
        <begin position="105"/>
        <end position="269"/>
    </location>
</feature>
<evidence type="ECO:0000313" key="3">
    <source>
        <dbReference type="Proteomes" id="UP000181998"/>
    </source>
</evidence>
<dbReference type="EMBL" id="FOFX01000027">
    <property type="protein sequence ID" value="SEQ20437.1"/>
    <property type="molecule type" value="Genomic_DNA"/>
</dbReference>
<accession>A0A1H9E4A9</accession>
<dbReference type="Proteomes" id="UP000181998">
    <property type="component" value="Unassembled WGS sequence"/>
</dbReference>
<dbReference type="InterPro" id="IPR025948">
    <property type="entry name" value="HTH-like_dom"/>
</dbReference>
<dbReference type="PROSITE" id="PS50994">
    <property type="entry name" value="INTEGRASE"/>
    <property type="match status" value="1"/>
</dbReference>
<dbReference type="GO" id="GO:0015074">
    <property type="term" value="P:DNA integration"/>
    <property type="evidence" value="ECO:0007669"/>
    <property type="project" value="InterPro"/>
</dbReference>
<dbReference type="OrthoDB" id="9816028at2"/>
<dbReference type="InterPro" id="IPR001584">
    <property type="entry name" value="Integrase_cat-core"/>
</dbReference>
<proteinExistence type="predicted"/>
<dbReference type="InterPro" id="IPR036397">
    <property type="entry name" value="RNaseH_sf"/>
</dbReference>
<dbReference type="PANTHER" id="PTHR46889">
    <property type="entry name" value="TRANSPOSASE INSF FOR INSERTION SEQUENCE IS3B-RELATED"/>
    <property type="match status" value="1"/>
</dbReference>
<dbReference type="InterPro" id="IPR050900">
    <property type="entry name" value="Transposase_IS3/IS150/IS904"/>
</dbReference>
<gene>
    <name evidence="2" type="ORF">SAMN05421510_102721</name>
</gene>
<evidence type="ECO:0000313" key="2">
    <source>
        <dbReference type="EMBL" id="SEQ20437.1"/>
    </source>
</evidence>
<sequence length="276" mass="32132">MINRTHALPLVKQCQLLDVARSTAYYQPVPLSAEELALMRRIDELHLNHPFAGARMLSKMLKREGSLFGRRRVATLMKRMGIHAIYRKPSTGKRYQAHPVYPYLLRNLPITRSNHVWAADITYIPMKRGFVYLFAVIDWASRRVLSWRLSNTLTTDFCIEAVQEAINKHGKPDIFNTDQGCQFTSLEFTGMLKDNGIQISMDGKGSWRDNVLVERLWKSVKYEEVYLHAYDSVCDAKRGLEKYFMFYNQNRPHTALDDRTPNEFYFDNLPAMQKTA</sequence>
<dbReference type="SUPFAM" id="SSF53098">
    <property type="entry name" value="Ribonuclease H-like"/>
    <property type="match status" value="1"/>
</dbReference>
<name>A0A1H9E4A9_9PROT</name>
<protein>
    <submittedName>
        <fullName evidence="2">Putative transposase</fullName>
    </submittedName>
</protein>
<evidence type="ECO:0000259" key="1">
    <source>
        <dbReference type="PROSITE" id="PS50994"/>
    </source>
</evidence>
<organism evidence="2 3">
    <name type="scientific">Nitrosomonas ureae</name>
    <dbReference type="NCBI Taxonomy" id="44577"/>
    <lineage>
        <taxon>Bacteria</taxon>
        <taxon>Pseudomonadati</taxon>
        <taxon>Pseudomonadota</taxon>
        <taxon>Betaproteobacteria</taxon>
        <taxon>Nitrosomonadales</taxon>
        <taxon>Nitrosomonadaceae</taxon>
        <taxon>Nitrosomonas</taxon>
    </lineage>
</organism>